<dbReference type="Pfam" id="PF04389">
    <property type="entry name" value="Peptidase_M28"/>
    <property type="match status" value="1"/>
</dbReference>
<dbReference type="GO" id="GO:0005685">
    <property type="term" value="C:U1 snRNP"/>
    <property type="evidence" value="ECO:0007669"/>
    <property type="project" value="InterPro"/>
</dbReference>
<evidence type="ECO:0000313" key="6">
    <source>
        <dbReference type="Proteomes" id="UP001331761"/>
    </source>
</evidence>
<feature type="non-terminal residue" evidence="5">
    <location>
        <position position="453"/>
    </location>
</feature>
<sequence length="453" mass="52181">MTDVMRDMIAQLMGSQKEDEEGRDLPPYNHPTVCRAYLIGCCPYELVPDSRLQGLVSCRKTHEPAHKADFLKAQSEKDHYYDVDAFDILENAIRIVDNEISRIKDKLDREAKEQTDSAEAVKAQRIGELSEQIGRAVAEMEELGNMGKVEESMKLSKTVEDLRARKAELENQTEFRLAGPGSNAARLRVCEDCGAQLNIMDHESRIADHFGGKMHLGMVECREKYAEMKKTIEERRKERREKGFDSSRFAERRRSPPRRDRDREDRDRRNRDRDDRDSRHGSGSSRRRSRSRSNDRDRDRRRDRDRDDRRGTSERSKGDRDRDRRMPPVVPATYTTEFSEERAREILKELTALGPRVSGSDALEHKAFDIMQRHIGEITRRAASKGVNRFEMDVQRPSGCFDLKFLSSFTLCYHKITNIVVRIGPASGPTNQALMLNCHYDSMPDTPGATDDA</sequence>
<dbReference type="GO" id="GO:0003729">
    <property type="term" value="F:mRNA binding"/>
    <property type="evidence" value="ECO:0007669"/>
    <property type="project" value="InterPro"/>
</dbReference>
<dbReference type="InterPro" id="IPR007484">
    <property type="entry name" value="Peptidase_M28"/>
</dbReference>
<feature type="compositionally biased region" description="Basic and acidic residues" evidence="3">
    <location>
        <begin position="292"/>
        <end position="326"/>
    </location>
</feature>
<proteinExistence type="inferred from homology"/>
<feature type="domain" description="Peptidase M28" evidence="4">
    <location>
        <begin position="418"/>
        <end position="453"/>
    </location>
</feature>
<comment type="caution">
    <text evidence="5">The sequence shown here is derived from an EMBL/GenBank/DDBJ whole genome shotgun (WGS) entry which is preliminary data.</text>
</comment>
<feature type="region of interest" description="Disordered" evidence="3">
    <location>
        <begin position="235"/>
        <end position="330"/>
    </location>
</feature>
<accession>A0AAN8IMA5</accession>
<dbReference type="Pfam" id="PF03194">
    <property type="entry name" value="LUC7"/>
    <property type="match status" value="1"/>
</dbReference>
<dbReference type="Proteomes" id="UP001331761">
    <property type="component" value="Unassembled WGS sequence"/>
</dbReference>
<dbReference type="AlphaFoldDB" id="A0AAN8IMA5"/>
<feature type="coiled-coil region" evidence="2">
    <location>
        <begin position="93"/>
        <end position="124"/>
    </location>
</feature>
<evidence type="ECO:0000313" key="5">
    <source>
        <dbReference type="EMBL" id="KAK5974582.1"/>
    </source>
</evidence>
<protein>
    <recommendedName>
        <fullName evidence="4">Peptidase M28 domain-containing protein</fullName>
    </recommendedName>
</protein>
<dbReference type="GO" id="GO:0006376">
    <property type="term" value="P:mRNA splice site recognition"/>
    <property type="evidence" value="ECO:0007669"/>
    <property type="project" value="InterPro"/>
</dbReference>
<reference evidence="5 6" key="1">
    <citation type="submission" date="2019-10" db="EMBL/GenBank/DDBJ databases">
        <title>Assembly and Annotation for the nematode Trichostrongylus colubriformis.</title>
        <authorList>
            <person name="Martin J."/>
        </authorList>
    </citation>
    <scope>NUCLEOTIDE SEQUENCE [LARGE SCALE GENOMIC DNA]</scope>
    <source>
        <strain evidence="5">G859</strain>
        <tissue evidence="5">Whole worm</tissue>
    </source>
</reference>
<keyword evidence="6" id="KW-1185">Reference proteome</keyword>
<gene>
    <name evidence="5" type="ORF">GCK32_003613</name>
</gene>
<evidence type="ECO:0000256" key="2">
    <source>
        <dbReference type="SAM" id="Coils"/>
    </source>
</evidence>
<name>A0AAN8IMA5_TRICO</name>
<keyword evidence="2" id="KW-0175">Coiled coil</keyword>
<feature type="compositionally biased region" description="Basic and acidic residues" evidence="3">
    <location>
        <begin position="235"/>
        <end position="280"/>
    </location>
</feature>
<dbReference type="EMBL" id="WIXE01014069">
    <property type="protein sequence ID" value="KAK5974582.1"/>
    <property type="molecule type" value="Genomic_DNA"/>
</dbReference>
<dbReference type="Gene3D" id="3.40.630.10">
    <property type="entry name" value="Zn peptidases"/>
    <property type="match status" value="1"/>
</dbReference>
<organism evidence="5 6">
    <name type="scientific">Trichostrongylus colubriformis</name>
    <name type="common">Black scour worm</name>
    <dbReference type="NCBI Taxonomy" id="6319"/>
    <lineage>
        <taxon>Eukaryota</taxon>
        <taxon>Metazoa</taxon>
        <taxon>Ecdysozoa</taxon>
        <taxon>Nematoda</taxon>
        <taxon>Chromadorea</taxon>
        <taxon>Rhabditida</taxon>
        <taxon>Rhabditina</taxon>
        <taxon>Rhabditomorpha</taxon>
        <taxon>Strongyloidea</taxon>
        <taxon>Trichostrongylidae</taxon>
        <taxon>Trichostrongylus</taxon>
    </lineage>
</organism>
<comment type="similarity">
    <text evidence="1">Belongs to the Luc7 family.</text>
</comment>
<evidence type="ECO:0000259" key="4">
    <source>
        <dbReference type="Pfam" id="PF04389"/>
    </source>
</evidence>
<dbReference type="PANTHER" id="PTHR12375">
    <property type="entry name" value="RNA-BINDING PROTEIN LUC7-RELATED"/>
    <property type="match status" value="1"/>
</dbReference>
<dbReference type="SUPFAM" id="SSF53187">
    <property type="entry name" value="Zn-dependent exopeptidases"/>
    <property type="match status" value="1"/>
</dbReference>
<evidence type="ECO:0000256" key="3">
    <source>
        <dbReference type="SAM" id="MobiDB-lite"/>
    </source>
</evidence>
<evidence type="ECO:0000256" key="1">
    <source>
        <dbReference type="ARBA" id="ARBA00005655"/>
    </source>
</evidence>
<dbReference type="InterPro" id="IPR004882">
    <property type="entry name" value="Luc7-rel"/>
</dbReference>